<name>A0A9D4RJM7_DREPO</name>
<dbReference type="EMBL" id="JAIWYP010000002">
    <property type="protein sequence ID" value="KAH3868862.1"/>
    <property type="molecule type" value="Genomic_DNA"/>
</dbReference>
<sequence length="77" mass="8581">MPSMSKVSPSLQVTSLTFKRASKWQLMTSAARPYDVLKQPDQRVSAGLSELYKHAMLPVFPITSLTLKMTSKLKILA</sequence>
<keyword evidence="2" id="KW-1185">Reference proteome</keyword>
<organism evidence="1 2">
    <name type="scientific">Dreissena polymorpha</name>
    <name type="common">Zebra mussel</name>
    <name type="synonym">Mytilus polymorpha</name>
    <dbReference type="NCBI Taxonomy" id="45954"/>
    <lineage>
        <taxon>Eukaryota</taxon>
        <taxon>Metazoa</taxon>
        <taxon>Spiralia</taxon>
        <taxon>Lophotrochozoa</taxon>
        <taxon>Mollusca</taxon>
        <taxon>Bivalvia</taxon>
        <taxon>Autobranchia</taxon>
        <taxon>Heteroconchia</taxon>
        <taxon>Euheterodonta</taxon>
        <taxon>Imparidentia</taxon>
        <taxon>Neoheterodontei</taxon>
        <taxon>Myida</taxon>
        <taxon>Dreissenoidea</taxon>
        <taxon>Dreissenidae</taxon>
        <taxon>Dreissena</taxon>
    </lineage>
</organism>
<evidence type="ECO:0000313" key="2">
    <source>
        <dbReference type="Proteomes" id="UP000828390"/>
    </source>
</evidence>
<protein>
    <submittedName>
        <fullName evidence="1">Uncharacterized protein</fullName>
    </submittedName>
</protein>
<dbReference type="Proteomes" id="UP000828390">
    <property type="component" value="Unassembled WGS sequence"/>
</dbReference>
<accession>A0A9D4RJM7</accession>
<reference evidence="1" key="2">
    <citation type="submission" date="2020-11" db="EMBL/GenBank/DDBJ databases">
        <authorList>
            <person name="McCartney M.A."/>
            <person name="Auch B."/>
            <person name="Kono T."/>
            <person name="Mallez S."/>
            <person name="Becker A."/>
            <person name="Gohl D.M."/>
            <person name="Silverstein K.A.T."/>
            <person name="Koren S."/>
            <person name="Bechman K.B."/>
            <person name="Herman A."/>
            <person name="Abrahante J.E."/>
            <person name="Garbe J."/>
        </authorList>
    </citation>
    <scope>NUCLEOTIDE SEQUENCE</scope>
    <source>
        <strain evidence="1">Duluth1</strain>
        <tissue evidence="1">Whole animal</tissue>
    </source>
</reference>
<proteinExistence type="predicted"/>
<dbReference type="AlphaFoldDB" id="A0A9D4RJM7"/>
<gene>
    <name evidence="1" type="ORF">DPMN_032016</name>
</gene>
<comment type="caution">
    <text evidence="1">The sequence shown here is derived from an EMBL/GenBank/DDBJ whole genome shotgun (WGS) entry which is preliminary data.</text>
</comment>
<evidence type="ECO:0000313" key="1">
    <source>
        <dbReference type="EMBL" id="KAH3868862.1"/>
    </source>
</evidence>
<reference evidence="1" key="1">
    <citation type="journal article" date="2019" name="bioRxiv">
        <title>The Genome of the Zebra Mussel, Dreissena polymorpha: A Resource for Invasive Species Research.</title>
        <authorList>
            <person name="McCartney M.A."/>
            <person name="Auch B."/>
            <person name="Kono T."/>
            <person name="Mallez S."/>
            <person name="Zhang Y."/>
            <person name="Obille A."/>
            <person name="Becker A."/>
            <person name="Abrahante J.E."/>
            <person name="Garbe J."/>
            <person name="Badalamenti J.P."/>
            <person name="Herman A."/>
            <person name="Mangelson H."/>
            <person name="Liachko I."/>
            <person name="Sullivan S."/>
            <person name="Sone E.D."/>
            <person name="Koren S."/>
            <person name="Silverstein K.A.T."/>
            <person name="Beckman K.B."/>
            <person name="Gohl D.M."/>
        </authorList>
    </citation>
    <scope>NUCLEOTIDE SEQUENCE</scope>
    <source>
        <strain evidence="1">Duluth1</strain>
        <tissue evidence="1">Whole animal</tissue>
    </source>
</reference>